<protein>
    <submittedName>
        <fullName evidence="1">Uncharacterized protein</fullName>
    </submittedName>
</protein>
<comment type="caution">
    <text evidence="1">The sequence shown here is derived from an EMBL/GenBank/DDBJ whole genome shotgun (WGS) entry which is preliminary data.</text>
</comment>
<organism evidence="1 2">
    <name type="scientific">Saliniramus fredricksonii</name>
    <dbReference type="NCBI Taxonomy" id="1653334"/>
    <lineage>
        <taxon>Bacteria</taxon>
        <taxon>Pseudomonadati</taxon>
        <taxon>Pseudomonadota</taxon>
        <taxon>Alphaproteobacteria</taxon>
        <taxon>Hyphomicrobiales</taxon>
        <taxon>Salinarimonadaceae</taxon>
        <taxon>Saliniramus</taxon>
    </lineage>
</organism>
<reference evidence="1 2" key="1">
    <citation type="submission" date="2015-09" db="EMBL/GenBank/DDBJ databases">
        <title>Identification and resolution of microdiversity through metagenomic sequencing of parallel consortia.</title>
        <authorList>
            <person name="Nelson W.C."/>
            <person name="Romine M.F."/>
            <person name="Lindemann S.R."/>
        </authorList>
    </citation>
    <scope>NUCLEOTIDE SEQUENCE [LARGE SCALE GENOMIC DNA]</scope>
    <source>
        <strain evidence="1">HL-109</strain>
    </source>
</reference>
<accession>A0A0P7X258</accession>
<dbReference type="AlphaFoldDB" id="A0A0P7X258"/>
<evidence type="ECO:0000313" key="2">
    <source>
        <dbReference type="Proteomes" id="UP000050497"/>
    </source>
</evidence>
<evidence type="ECO:0000313" key="1">
    <source>
        <dbReference type="EMBL" id="KPQ08688.1"/>
    </source>
</evidence>
<gene>
    <name evidence="1" type="ORF">HLUCCO17_17440</name>
</gene>
<name>A0A0P7X258_9HYPH</name>
<sequence>MTTSASTVDAECERVARAVADFIEQVRKI</sequence>
<dbReference type="STRING" id="1653334.GA0071312_0901"/>
<dbReference type="Proteomes" id="UP000050497">
    <property type="component" value="Unassembled WGS sequence"/>
</dbReference>
<dbReference type="EMBL" id="LJSX01000044">
    <property type="protein sequence ID" value="KPQ08688.1"/>
    <property type="molecule type" value="Genomic_DNA"/>
</dbReference>
<proteinExistence type="predicted"/>